<sequence length="125" mass="14311">MLEPFRSGCIAQRGPQLNPVSFGGQVGGIFAGQPRRRRLRTRTLFHHFVSLYGWRLEKDTPPYHHGNDLCISLLSPARLPPRLHDALDALVAADVRISPRHQAFAVRTIIWRWHFPVPPTTYKLL</sequence>
<accession>M3DDG2</accession>
<gene>
    <name evidence="1" type="ORF">SEPMUDRAFT_114927</name>
</gene>
<dbReference type="EMBL" id="KB456261">
    <property type="protein sequence ID" value="EMF15859.1"/>
    <property type="molecule type" value="Genomic_DNA"/>
</dbReference>
<proteinExistence type="predicted"/>
<dbReference type="AlphaFoldDB" id="M3DDG2"/>
<dbReference type="RefSeq" id="XP_016763980.1">
    <property type="nucleotide sequence ID" value="XM_016901116.1"/>
</dbReference>
<name>M3DDG2_SPHMS</name>
<protein>
    <submittedName>
        <fullName evidence="1">Uncharacterized protein</fullName>
    </submittedName>
</protein>
<reference evidence="1 2" key="1">
    <citation type="journal article" date="2012" name="PLoS Pathog.">
        <title>Diverse lifestyles and strategies of plant pathogenesis encoded in the genomes of eighteen Dothideomycetes fungi.</title>
        <authorList>
            <person name="Ohm R.A."/>
            <person name="Feau N."/>
            <person name="Henrissat B."/>
            <person name="Schoch C.L."/>
            <person name="Horwitz B.A."/>
            <person name="Barry K.W."/>
            <person name="Condon B.J."/>
            <person name="Copeland A.C."/>
            <person name="Dhillon B."/>
            <person name="Glaser F."/>
            <person name="Hesse C.N."/>
            <person name="Kosti I."/>
            <person name="LaButti K."/>
            <person name="Lindquist E.A."/>
            <person name="Lucas S."/>
            <person name="Salamov A.A."/>
            <person name="Bradshaw R.E."/>
            <person name="Ciuffetti L."/>
            <person name="Hamelin R.C."/>
            <person name="Kema G.H.J."/>
            <person name="Lawrence C."/>
            <person name="Scott J.A."/>
            <person name="Spatafora J.W."/>
            <person name="Turgeon B.G."/>
            <person name="de Wit P.J.G.M."/>
            <person name="Zhong S."/>
            <person name="Goodwin S.B."/>
            <person name="Grigoriev I.V."/>
        </authorList>
    </citation>
    <scope>NUCLEOTIDE SEQUENCE [LARGE SCALE GENOMIC DNA]</scope>
    <source>
        <strain evidence="1 2">SO2202</strain>
    </source>
</reference>
<dbReference type="GeneID" id="27898253"/>
<evidence type="ECO:0000313" key="1">
    <source>
        <dbReference type="EMBL" id="EMF15859.1"/>
    </source>
</evidence>
<evidence type="ECO:0000313" key="2">
    <source>
        <dbReference type="Proteomes" id="UP000016931"/>
    </source>
</evidence>
<organism evidence="1 2">
    <name type="scientific">Sphaerulina musiva (strain SO2202)</name>
    <name type="common">Poplar stem canker fungus</name>
    <name type="synonym">Septoria musiva</name>
    <dbReference type="NCBI Taxonomy" id="692275"/>
    <lineage>
        <taxon>Eukaryota</taxon>
        <taxon>Fungi</taxon>
        <taxon>Dikarya</taxon>
        <taxon>Ascomycota</taxon>
        <taxon>Pezizomycotina</taxon>
        <taxon>Dothideomycetes</taxon>
        <taxon>Dothideomycetidae</taxon>
        <taxon>Mycosphaerellales</taxon>
        <taxon>Mycosphaerellaceae</taxon>
        <taxon>Sphaerulina</taxon>
    </lineage>
</organism>
<dbReference type="HOGENOM" id="CLU_1994035_0_0_1"/>
<keyword evidence="2" id="KW-1185">Reference proteome</keyword>
<dbReference type="Proteomes" id="UP000016931">
    <property type="component" value="Unassembled WGS sequence"/>
</dbReference>